<gene>
    <name evidence="2" type="ORF">SPHA_12683</name>
</gene>
<feature type="transmembrane region" description="Helical" evidence="1">
    <location>
        <begin position="12"/>
        <end position="31"/>
    </location>
</feature>
<accession>A0A812B9R9</accession>
<keyword evidence="1" id="KW-1133">Transmembrane helix</keyword>
<keyword evidence="1" id="KW-0812">Transmembrane</keyword>
<evidence type="ECO:0000313" key="3">
    <source>
        <dbReference type="Proteomes" id="UP000597762"/>
    </source>
</evidence>
<feature type="transmembrane region" description="Helical" evidence="1">
    <location>
        <begin position="227"/>
        <end position="244"/>
    </location>
</feature>
<evidence type="ECO:0000256" key="1">
    <source>
        <dbReference type="SAM" id="Phobius"/>
    </source>
</evidence>
<keyword evidence="1" id="KW-0472">Membrane</keyword>
<name>A0A812B9R9_ACAPH</name>
<feature type="transmembrane region" description="Helical" evidence="1">
    <location>
        <begin position="120"/>
        <end position="139"/>
    </location>
</feature>
<comment type="caution">
    <text evidence="2">The sequence shown here is derived from an EMBL/GenBank/DDBJ whole genome shotgun (WGS) entry which is preliminary data.</text>
</comment>
<protein>
    <submittedName>
        <fullName evidence="2">Uncharacterized protein</fullName>
    </submittedName>
</protein>
<evidence type="ECO:0000313" key="2">
    <source>
        <dbReference type="EMBL" id="CAE1173605.1"/>
    </source>
</evidence>
<organism evidence="2 3">
    <name type="scientific">Acanthosepion pharaonis</name>
    <name type="common">Pharaoh cuttlefish</name>
    <name type="synonym">Sepia pharaonis</name>
    <dbReference type="NCBI Taxonomy" id="158019"/>
    <lineage>
        <taxon>Eukaryota</taxon>
        <taxon>Metazoa</taxon>
        <taxon>Spiralia</taxon>
        <taxon>Lophotrochozoa</taxon>
        <taxon>Mollusca</taxon>
        <taxon>Cephalopoda</taxon>
        <taxon>Coleoidea</taxon>
        <taxon>Decapodiformes</taxon>
        <taxon>Sepiida</taxon>
        <taxon>Sepiina</taxon>
        <taxon>Sepiidae</taxon>
        <taxon>Acanthosepion</taxon>
    </lineage>
</organism>
<sequence length="296" mass="35911">MYLDVERRKYSFGRKGICLYLSISVFFYLYIYIPIYIYDFYQIYISFYLSIYLSIKIGETFLFFPFFIYLSVFMLYLSIYLFYIIYICLYTYLYLGFNFLSLPYFSIFDKSFYYLGRYIHLIYLYSYTSIIHLSIYLFTSIHWDSSIPFIEIIQSIQEYLSIARLTSISDHQSIYLYPIYLPYLHYLLSLLISIHPISIYLRLSIFYHYAIIYLIPLKLFPYLSMNLFIYLSIYLSIYNIFTLIRTQIKYLSSLSIYVSIYLSIYSLSLSSETLYLSIYLKSEHLTTNTCDNLIWI</sequence>
<proteinExistence type="predicted"/>
<keyword evidence="3" id="KW-1185">Reference proteome</keyword>
<feature type="transmembrane region" description="Helical" evidence="1">
    <location>
        <begin position="256"/>
        <end position="278"/>
    </location>
</feature>
<dbReference type="Proteomes" id="UP000597762">
    <property type="component" value="Unassembled WGS sequence"/>
</dbReference>
<reference evidence="2" key="1">
    <citation type="submission" date="2021-01" db="EMBL/GenBank/DDBJ databases">
        <authorList>
            <person name="Li R."/>
            <person name="Bekaert M."/>
        </authorList>
    </citation>
    <scope>NUCLEOTIDE SEQUENCE</scope>
    <source>
        <strain evidence="2">Farmed</strain>
    </source>
</reference>
<dbReference type="AlphaFoldDB" id="A0A812B9R9"/>
<dbReference type="EMBL" id="CAHIKZ030000424">
    <property type="protein sequence ID" value="CAE1173605.1"/>
    <property type="molecule type" value="Genomic_DNA"/>
</dbReference>